<reference evidence="1 2" key="1">
    <citation type="journal article" date="2013" name="BMC Genomics">
        <title>Genomics-driven discovery of the pneumocandin biosynthetic gene cluster in the fungus Glarea lozoyensis.</title>
        <authorList>
            <person name="Chen L."/>
            <person name="Yue Q."/>
            <person name="Zhang X."/>
            <person name="Xiang M."/>
            <person name="Wang C."/>
            <person name="Li S."/>
            <person name="Che Y."/>
            <person name="Ortiz-Lopez F.J."/>
            <person name="Bills G.F."/>
            <person name="Liu X."/>
            <person name="An Z."/>
        </authorList>
    </citation>
    <scope>NUCLEOTIDE SEQUENCE [LARGE SCALE GENOMIC DNA]</scope>
    <source>
        <strain evidence="2">ATCC 20868 / MF5171</strain>
    </source>
</reference>
<dbReference type="EMBL" id="KE145352">
    <property type="protein sequence ID" value="EPE36928.1"/>
    <property type="molecule type" value="Genomic_DNA"/>
</dbReference>
<dbReference type="InterPro" id="IPR009991">
    <property type="entry name" value="DCTN3"/>
</dbReference>
<sequence length="205" mass="22824">MENTFDKTALETIDLLEARLKRIEYAVCGHIDQSALPSQKQTAVQRMGELEHSLHQIASKSSTIQDLLKLHSRYPDLFQQISPSEIPDTLDTSTLLSIVLASASSYSSTASRLTSVNDTPIPPTELSTQLINLHPRIAKISALQTLQSVEITELRERSAALVQKWYTTGVLGQGETWAELEGRVGRVEQKVRRTALAKRMDDELV</sequence>
<proteinExistence type="predicted"/>
<dbReference type="OrthoDB" id="5403729at2759"/>
<dbReference type="Proteomes" id="UP000016922">
    <property type="component" value="Unassembled WGS sequence"/>
</dbReference>
<dbReference type="Pfam" id="PF07426">
    <property type="entry name" value="Dynactin_p22"/>
    <property type="match status" value="1"/>
</dbReference>
<dbReference type="GeneID" id="19468139"/>
<gene>
    <name evidence="1" type="ORF">GLAREA_09091</name>
</gene>
<protein>
    <recommendedName>
        <fullName evidence="3">Nuclear distribution protein RO10</fullName>
    </recommendedName>
</protein>
<dbReference type="RefSeq" id="XP_008076243.1">
    <property type="nucleotide sequence ID" value="XM_008078052.1"/>
</dbReference>
<organism evidence="1 2">
    <name type="scientific">Glarea lozoyensis (strain ATCC 20868 / MF5171)</name>
    <dbReference type="NCBI Taxonomy" id="1116229"/>
    <lineage>
        <taxon>Eukaryota</taxon>
        <taxon>Fungi</taxon>
        <taxon>Dikarya</taxon>
        <taxon>Ascomycota</taxon>
        <taxon>Pezizomycotina</taxon>
        <taxon>Leotiomycetes</taxon>
        <taxon>Helotiales</taxon>
        <taxon>Helotiaceae</taxon>
        <taxon>Glarea</taxon>
    </lineage>
</organism>
<evidence type="ECO:0000313" key="2">
    <source>
        <dbReference type="Proteomes" id="UP000016922"/>
    </source>
</evidence>
<name>S3EFG7_GLAL2</name>
<keyword evidence="2" id="KW-1185">Reference proteome</keyword>
<dbReference type="eggNOG" id="ENOG502S5XV">
    <property type="taxonomic scope" value="Eukaryota"/>
</dbReference>
<evidence type="ECO:0000313" key="1">
    <source>
        <dbReference type="EMBL" id="EPE36928.1"/>
    </source>
</evidence>
<evidence type="ECO:0008006" key="3">
    <source>
        <dbReference type="Google" id="ProtNLM"/>
    </source>
</evidence>
<dbReference type="KEGG" id="glz:GLAREA_09091"/>
<dbReference type="OMA" id="WYEVGLV"/>
<dbReference type="GO" id="GO:0061640">
    <property type="term" value="P:cytoskeleton-dependent cytokinesis"/>
    <property type="evidence" value="ECO:0007669"/>
    <property type="project" value="InterPro"/>
</dbReference>
<dbReference type="HOGENOM" id="CLU_091042_1_0_1"/>
<dbReference type="GO" id="GO:0005869">
    <property type="term" value="C:dynactin complex"/>
    <property type="evidence" value="ECO:0007669"/>
    <property type="project" value="InterPro"/>
</dbReference>
<accession>S3EFG7</accession>
<dbReference type="AlphaFoldDB" id="S3EFG7"/>